<sequence length="191" mass="21058">MTEFEKMMNGMIFDGEDAEIQAVRANAYPLKVAINQHPGDAPRELAEQLLGSFGEDSHILPPFLCEFGKTIHIGAHTFINMGATMLDNAEIRIGDHVLIGPNVQFYTPTHSLDYQSRERWETFCKPIVVEDNVWIGGHVVICQGVTIGARSVVAANSTVTRDVPPDTLVAGSPAKVIRQLTHEDREHQAKA</sequence>
<dbReference type="Pfam" id="PF00132">
    <property type="entry name" value="Hexapep"/>
    <property type="match status" value="1"/>
</dbReference>
<keyword evidence="4" id="KW-0677">Repeat</keyword>
<dbReference type="InterPro" id="IPR011004">
    <property type="entry name" value="Trimer_LpxA-like_sf"/>
</dbReference>
<evidence type="ECO:0000256" key="7">
    <source>
        <dbReference type="ARBA" id="ARBA00067695"/>
    </source>
</evidence>
<protein>
    <recommendedName>
        <fullName evidence="7">Nodulation protein L</fullName>
    </recommendedName>
</protein>
<keyword evidence="3 9" id="KW-0808">Transferase</keyword>
<evidence type="ECO:0000256" key="4">
    <source>
        <dbReference type="ARBA" id="ARBA00022737"/>
    </source>
</evidence>
<comment type="caution">
    <text evidence="9">The sequence shown here is derived from an EMBL/GenBank/DDBJ whole genome shotgun (WGS) entry which is preliminary data.</text>
</comment>
<comment type="function">
    <text evidence="6">Acetyltransferase implicated in the O-acetylation of Nod factors.</text>
</comment>
<dbReference type="SMART" id="SM01266">
    <property type="entry name" value="Mac"/>
    <property type="match status" value="1"/>
</dbReference>
<dbReference type="CDD" id="cd03357">
    <property type="entry name" value="LbH_MAT_GAT"/>
    <property type="match status" value="1"/>
</dbReference>
<evidence type="ECO:0000313" key="10">
    <source>
        <dbReference type="Proteomes" id="UP000036426"/>
    </source>
</evidence>
<dbReference type="GO" id="GO:0005829">
    <property type="term" value="C:cytosol"/>
    <property type="evidence" value="ECO:0007669"/>
    <property type="project" value="TreeGrafter"/>
</dbReference>
<evidence type="ECO:0000256" key="3">
    <source>
        <dbReference type="ARBA" id="ARBA00022679"/>
    </source>
</evidence>
<organism evidence="9 10">
    <name type="scientific">Photobacterium aphoticum</name>
    <dbReference type="NCBI Taxonomy" id="754436"/>
    <lineage>
        <taxon>Bacteria</taxon>
        <taxon>Pseudomonadati</taxon>
        <taxon>Pseudomonadota</taxon>
        <taxon>Gammaproteobacteria</taxon>
        <taxon>Vibrionales</taxon>
        <taxon>Vibrionaceae</taxon>
        <taxon>Photobacterium</taxon>
    </lineage>
</organism>
<dbReference type="PATRIC" id="fig|754436.4.peg.4359"/>
<dbReference type="EMBL" id="LDOV01000042">
    <property type="protein sequence ID" value="KLU98840.1"/>
    <property type="molecule type" value="Genomic_DNA"/>
</dbReference>
<evidence type="ECO:0000256" key="2">
    <source>
        <dbReference type="ARBA" id="ARBA00022458"/>
    </source>
</evidence>
<dbReference type="RefSeq" id="WP_047876347.1">
    <property type="nucleotide sequence ID" value="NZ_BMYC01000029.1"/>
</dbReference>
<dbReference type="InterPro" id="IPR001451">
    <property type="entry name" value="Hexapep"/>
</dbReference>
<gene>
    <name evidence="9" type="ORF">ABT58_20700</name>
</gene>
<comment type="similarity">
    <text evidence="1">Belongs to the transferase hexapeptide repeat family.</text>
</comment>
<dbReference type="PROSITE" id="PS00101">
    <property type="entry name" value="HEXAPEP_TRANSFERASES"/>
    <property type="match status" value="1"/>
</dbReference>
<dbReference type="PANTHER" id="PTHR23416">
    <property type="entry name" value="SIALIC ACID SYNTHASE-RELATED"/>
    <property type="match status" value="1"/>
</dbReference>
<dbReference type="OrthoDB" id="9815592at2"/>
<feature type="domain" description="Maltose/galactoside acetyltransferase" evidence="8">
    <location>
        <begin position="4"/>
        <end position="55"/>
    </location>
</feature>
<name>A0A0J1GH03_9GAMM</name>
<evidence type="ECO:0000313" key="9">
    <source>
        <dbReference type="EMBL" id="KLU98840.1"/>
    </source>
</evidence>
<keyword evidence="2" id="KW-0536">Nodulation</keyword>
<dbReference type="AlphaFoldDB" id="A0A0J1GH03"/>
<dbReference type="PANTHER" id="PTHR23416:SF23">
    <property type="entry name" value="ACETYLTRANSFERASE C18B11.09C-RELATED"/>
    <property type="match status" value="1"/>
</dbReference>
<reference evidence="9 10" key="1">
    <citation type="submission" date="2015-05" db="EMBL/GenBank/DDBJ databases">
        <title>Photobacterium galathea sp. nov.</title>
        <authorList>
            <person name="Machado H."/>
            <person name="Gram L."/>
        </authorList>
    </citation>
    <scope>NUCLEOTIDE SEQUENCE [LARGE SCALE GENOMIC DNA]</scope>
    <source>
        <strain evidence="9 10">DSM 25995</strain>
    </source>
</reference>
<dbReference type="GO" id="GO:0016407">
    <property type="term" value="F:acetyltransferase activity"/>
    <property type="evidence" value="ECO:0007669"/>
    <property type="project" value="InterPro"/>
</dbReference>
<dbReference type="InterPro" id="IPR024688">
    <property type="entry name" value="Mac_dom"/>
</dbReference>
<evidence type="ECO:0000256" key="6">
    <source>
        <dbReference type="ARBA" id="ARBA00055587"/>
    </source>
</evidence>
<dbReference type="InterPro" id="IPR018357">
    <property type="entry name" value="Hexapep_transf_CS"/>
</dbReference>
<dbReference type="GO" id="GO:0008374">
    <property type="term" value="F:O-acyltransferase activity"/>
    <property type="evidence" value="ECO:0007669"/>
    <property type="project" value="TreeGrafter"/>
</dbReference>
<evidence type="ECO:0000256" key="5">
    <source>
        <dbReference type="ARBA" id="ARBA00023315"/>
    </source>
</evidence>
<dbReference type="Proteomes" id="UP000036426">
    <property type="component" value="Unassembled WGS sequence"/>
</dbReference>
<accession>A0A0J1GH03</accession>
<dbReference type="InterPro" id="IPR051159">
    <property type="entry name" value="Hexapeptide_acetyltransf"/>
</dbReference>
<dbReference type="Gene3D" id="2.160.10.10">
    <property type="entry name" value="Hexapeptide repeat proteins"/>
    <property type="match status" value="1"/>
</dbReference>
<keyword evidence="10" id="KW-1185">Reference proteome</keyword>
<proteinExistence type="inferred from homology"/>
<dbReference type="FunFam" id="2.160.10.10:FF:000025">
    <property type="entry name" value="Hexapeptide-repeat containing-acetyltransferase"/>
    <property type="match status" value="1"/>
</dbReference>
<keyword evidence="5" id="KW-0012">Acyltransferase</keyword>
<dbReference type="SUPFAM" id="SSF51161">
    <property type="entry name" value="Trimeric LpxA-like enzymes"/>
    <property type="match status" value="1"/>
</dbReference>
<evidence type="ECO:0000256" key="1">
    <source>
        <dbReference type="ARBA" id="ARBA00007274"/>
    </source>
</evidence>
<evidence type="ECO:0000259" key="8">
    <source>
        <dbReference type="SMART" id="SM01266"/>
    </source>
</evidence>